<comment type="caution">
    <text evidence="3">The sequence shown here is derived from an EMBL/GenBank/DDBJ whole genome shotgun (WGS) entry which is preliminary data.</text>
</comment>
<dbReference type="Gene3D" id="3.40.50.720">
    <property type="entry name" value="NAD(P)-binding Rossmann-like Domain"/>
    <property type="match status" value="1"/>
</dbReference>
<dbReference type="InterPro" id="IPR002347">
    <property type="entry name" value="SDR_fam"/>
</dbReference>
<dbReference type="CDD" id="cd05233">
    <property type="entry name" value="SDR_c"/>
    <property type="match status" value="1"/>
</dbReference>
<keyword evidence="4" id="KW-1185">Reference proteome</keyword>
<dbReference type="SMART" id="SM00822">
    <property type="entry name" value="PKS_KR"/>
    <property type="match status" value="1"/>
</dbReference>
<dbReference type="SUPFAM" id="SSF51735">
    <property type="entry name" value="NAD(P)-binding Rossmann-fold domains"/>
    <property type="match status" value="1"/>
</dbReference>
<dbReference type="Pfam" id="PF13561">
    <property type="entry name" value="adh_short_C2"/>
    <property type="match status" value="1"/>
</dbReference>
<dbReference type="Proteomes" id="UP001379235">
    <property type="component" value="Unassembled WGS sequence"/>
</dbReference>
<feature type="domain" description="Ketoreductase" evidence="2">
    <location>
        <begin position="8"/>
        <end position="189"/>
    </location>
</feature>
<accession>A0ABU8SEW4</accession>
<evidence type="ECO:0000313" key="3">
    <source>
        <dbReference type="EMBL" id="MEJ6012024.1"/>
    </source>
</evidence>
<dbReference type="PRINTS" id="PR00081">
    <property type="entry name" value="GDHRDH"/>
</dbReference>
<reference evidence="3 4" key="1">
    <citation type="submission" date="2024-03" db="EMBL/GenBank/DDBJ databases">
        <authorList>
            <person name="Jo J.-H."/>
        </authorList>
    </citation>
    <scope>NUCLEOTIDE SEQUENCE [LARGE SCALE GENOMIC DNA]</scope>
    <source>
        <strain evidence="3 4">AS3R-12</strain>
    </source>
</reference>
<dbReference type="InterPro" id="IPR036291">
    <property type="entry name" value="NAD(P)-bd_dom_sf"/>
</dbReference>
<evidence type="ECO:0000256" key="1">
    <source>
        <dbReference type="ARBA" id="ARBA00006484"/>
    </source>
</evidence>
<organism evidence="3 4">
    <name type="scientific">Novosphingobium aquae</name>
    <dbReference type="NCBI Taxonomy" id="3133435"/>
    <lineage>
        <taxon>Bacteria</taxon>
        <taxon>Pseudomonadati</taxon>
        <taxon>Pseudomonadota</taxon>
        <taxon>Alphaproteobacteria</taxon>
        <taxon>Sphingomonadales</taxon>
        <taxon>Sphingomonadaceae</taxon>
        <taxon>Novosphingobium</taxon>
    </lineage>
</organism>
<dbReference type="InterPro" id="IPR057326">
    <property type="entry name" value="KR_dom"/>
</dbReference>
<dbReference type="PANTHER" id="PTHR42760:SF40">
    <property type="entry name" value="3-OXOACYL-[ACYL-CARRIER-PROTEIN] REDUCTASE, CHLOROPLASTIC"/>
    <property type="match status" value="1"/>
</dbReference>
<proteinExistence type="inferred from homology"/>
<dbReference type="EMBL" id="JBBHJY010000012">
    <property type="protein sequence ID" value="MEJ6012024.1"/>
    <property type="molecule type" value="Genomic_DNA"/>
</dbReference>
<sequence length="252" mass="26031">MLQQLEGKVAIVTGAGQGVGRGIARALAAAGASVVLAGRTLAKCETVLAEIEAESGRGLALACDVSQRADCEALVERAVAKFGRLDILVNNAHTSRPMVGVEATRDKDMALAFQGFHGGFYCMQAGFPHLKLAKGRVINLGSVAGLRGDAGFGAYAAAKEAVRGLSRVAAREWGVHGITVNVVCPFSESPGVEYMIDTQPGFIGELTDQTAMKRLGNSKDDVGAAVVFLCGPGGSFITGQTINVDGGIWIAP</sequence>
<comment type="similarity">
    <text evidence="1">Belongs to the short-chain dehydrogenases/reductases (SDR) family.</text>
</comment>
<protein>
    <submittedName>
        <fullName evidence="3">SDR family NAD(P)-dependent oxidoreductase</fullName>
    </submittedName>
</protein>
<dbReference type="InterPro" id="IPR020904">
    <property type="entry name" value="Sc_DH/Rdtase_CS"/>
</dbReference>
<evidence type="ECO:0000259" key="2">
    <source>
        <dbReference type="SMART" id="SM00822"/>
    </source>
</evidence>
<gene>
    <name evidence="3" type="ORF">WG900_19135</name>
</gene>
<dbReference type="PRINTS" id="PR00080">
    <property type="entry name" value="SDRFAMILY"/>
</dbReference>
<evidence type="ECO:0000313" key="4">
    <source>
        <dbReference type="Proteomes" id="UP001379235"/>
    </source>
</evidence>
<name>A0ABU8SEW4_9SPHN</name>
<dbReference type="PROSITE" id="PS00061">
    <property type="entry name" value="ADH_SHORT"/>
    <property type="match status" value="1"/>
</dbReference>
<dbReference type="PANTHER" id="PTHR42760">
    <property type="entry name" value="SHORT-CHAIN DEHYDROGENASES/REDUCTASES FAMILY MEMBER"/>
    <property type="match status" value="1"/>
</dbReference>